<keyword evidence="2" id="KW-0472">Membrane</keyword>
<reference evidence="3 4" key="1">
    <citation type="submission" date="2021-03" db="EMBL/GenBank/DDBJ databases">
        <title>Sequencing the genomes of 1000 actinobacteria strains.</title>
        <authorList>
            <person name="Klenk H.-P."/>
        </authorList>
    </citation>
    <scope>NUCLEOTIDE SEQUENCE [LARGE SCALE GENOMIC DNA]</scope>
    <source>
        <strain evidence="3 4">DSM 44580</strain>
    </source>
</reference>
<comment type="caution">
    <text evidence="3">The sequence shown here is derived from an EMBL/GenBank/DDBJ whole genome shotgun (WGS) entry which is preliminary data.</text>
</comment>
<keyword evidence="4" id="KW-1185">Reference proteome</keyword>
<name>A0ABS5A738_9PSEU</name>
<gene>
    <name evidence="3" type="ORF">JOF53_001280</name>
</gene>
<keyword evidence="2" id="KW-0812">Transmembrane</keyword>
<evidence type="ECO:0000313" key="4">
    <source>
        <dbReference type="Proteomes" id="UP001519363"/>
    </source>
</evidence>
<sequence>MNPPNTEPDEDPQPRTRHTWGTYTSHDGISVRVIRCGCAQHCPAQRQVVFGEVFPDGVPALDEEAPLPVLGALVAGPALLDQTTMGAYRKALFAQASPYRRSARANGVLSACGLLSLLVGVFGVVAWDRGWLAPTLTQFVILGGLAGVGLTFWLSMIDRQHRLDTLVALLARLLNARGASTRQEPTR</sequence>
<proteinExistence type="predicted"/>
<feature type="region of interest" description="Disordered" evidence="1">
    <location>
        <begin position="1"/>
        <end position="22"/>
    </location>
</feature>
<evidence type="ECO:0000313" key="3">
    <source>
        <dbReference type="EMBL" id="MBP2472408.1"/>
    </source>
</evidence>
<feature type="transmembrane region" description="Helical" evidence="2">
    <location>
        <begin position="139"/>
        <end position="157"/>
    </location>
</feature>
<accession>A0ABS5A738</accession>
<dbReference type="EMBL" id="JAGIOO010000001">
    <property type="protein sequence ID" value="MBP2472408.1"/>
    <property type="molecule type" value="Genomic_DNA"/>
</dbReference>
<keyword evidence="2" id="KW-1133">Transmembrane helix</keyword>
<evidence type="ECO:0000256" key="1">
    <source>
        <dbReference type="SAM" id="MobiDB-lite"/>
    </source>
</evidence>
<feature type="transmembrane region" description="Helical" evidence="2">
    <location>
        <begin position="107"/>
        <end position="127"/>
    </location>
</feature>
<organism evidence="3 4">
    <name type="scientific">Crossiella equi</name>
    <dbReference type="NCBI Taxonomy" id="130796"/>
    <lineage>
        <taxon>Bacteria</taxon>
        <taxon>Bacillati</taxon>
        <taxon>Actinomycetota</taxon>
        <taxon>Actinomycetes</taxon>
        <taxon>Pseudonocardiales</taxon>
        <taxon>Pseudonocardiaceae</taxon>
        <taxon>Crossiella</taxon>
    </lineage>
</organism>
<dbReference type="RefSeq" id="WP_086781061.1">
    <property type="nucleotide sequence ID" value="NZ_JAGIOO010000001.1"/>
</dbReference>
<dbReference type="Proteomes" id="UP001519363">
    <property type="component" value="Unassembled WGS sequence"/>
</dbReference>
<evidence type="ECO:0000256" key="2">
    <source>
        <dbReference type="SAM" id="Phobius"/>
    </source>
</evidence>
<protein>
    <recommendedName>
        <fullName evidence="5">Positive regulator of sigma(E), RseC/MucC</fullName>
    </recommendedName>
</protein>
<evidence type="ECO:0008006" key="5">
    <source>
        <dbReference type="Google" id="ProtNLM"/>
    </source>
</evidence>